<feature type="region of interest" description="Disordered" evidence="10">
    <location>
        <begin position="1"/>
        <end position="25"/>
    </location>
</feature>
<dbReference type="AlphaFoldDB" id="M3JVS0"/>
<dbReference type="Proteomes" id="UP000011777">
    <property type="component" value="Unassembled WGS sequence"/>
</dbReference>
<keyword evidence="7 9" id="KW-0539">Nucleus</keyword>
<dbReference type="OrthoDB" id="205099at2759"/>
<evidence type="ECO:0000256" key="5">
    <source>
        <dbReference type="ARBA" id="ARBA00023159"/>
    </source>
</evidence>
<evidence type="ECO:0000256" key="7">
    <source>
        <dbReference type="ARBA" id="ARBA00023242"/>
    </source>
</evidence>
<feature type="compositionally biased region" description="Polar residues" evidence="10">
    <location>
        <begin position="1076"/>
        <end position="1085"/>
    </location>
</feature>
<dbReference type="Pfam" id="PF08638">
    <property type="entry name" value="Med14"/>
    <property type="match status" value="1"/>
</dbReference>
<organism evidence="12 13">
    <name type="scientific">Candida maltosa (strain Xu316)</name>
    <name type="common">Yeast</name>
    <dbReference type="NCBI Taxonomy" id="1245528"/>
    <lineage>
        <taxon>Eukaryota</taxon>
        <taxon>Fungi</taxon>
        <taxon>Dikarya</taxon>
        <taxon>Ascomycota</taxon>
        <taxon>Saccharomycotina</taxon>
        <taxon>Pichiomycetes</taxon>
        <taxon>Debaryomycetaceae</taxon>
        <taxon>Candida/Lodderomyces clade</taxon>
        <taxon>Candida</taxon>
    </lineage>
</organism>
<evidence type="ECO:0000256" key="10">
    <source>
        <dbReference type="SAM" id="MobiDB-lite"/>
    </source>
</evidence>
<accession>M3JVS0</accession>
<dbReference type="GO" id="GO:0003712">
    <property type="term" value="F:transcription coregulator activity"/>
    <property type="evidence" value="ECO:0007669"/>
    <property type="project" value="UniProtKB-UniRule"/>
</dbReference>
<dbReference type="GO" id="GO:0070847">
    <property type="term" value="C:core mediator complex"/>
    <property type="evidence" value="ECO:0007669"/>
    <property type="project" value="TreeGrafter"/>
</dbReference>
<dbReference type="InterPro" id="IPR013947">
    <property type="entry name" value="Mediator_Med14"/>
</dbReference>
<comment type="subcellular location">
    <subcellularLocation>
        <location evidence="1 9">Nucleus</location>
    </subcellularLocation>
</comment>
<feature type="compositionally biased region" description="Basic and acidic residues" evidence="10">
    <location>
        <begin position="14"/>
        <end position="24"/>
    </location>
</feature>
<name>M3JVS0_CANMX</name>
<evidence type="ECO:0000256" key="1">
    <source>
        <dbReference type="ARBA" id="ARBA00004123"/>
    </source>
</evidence>
<proteinExistence type="inferred from homology"/>
<feature type="compositionally biased region" description="Acidic residues" evidence="10">
    <location>
        <begin position="1101"/>
        <end position="1110"/>
    </location>
</feature>
<dbReference type="GO" id="GO:0006357">
    <property type="term" value="P:regulation of transcription by RNA polymerase II"/>
    <property type="evidence" value="ECO:0007669"/>
    <property type="project" value="InterPro"/>
</dbReference>
<dbReference type="PANTHER" id="PTHR12809">
    <property type="entry name" value="MEDIATOR COMPLEX SUBUNIT"/>
    <property type="match status" value="1"/>
</dbReference>
<evidence type="ECO:0000256" key="8">
    <source>
        <dbReference type="ARBA" id="ARBA00032007"/>
    </source>
</evidence>
<feature type="compositionally biased region" description="Polar residues" evidence="10">
    <location>
        <begin position="1"/>
        <end position="11"/>
    </location>
</feature>
<protein>
    <recommendedName>
        <fullName evidence="3 9">Mediator of RNA polymerase II transcription subunit 14</fullName>
    </recommendedName>
    <alternativeName>
        <fullName evidence="8 9">Mediator complex subunit 14</fullName>
    </alternativeName>
</protein>
<dbReference type="HOGENOM" id="CLU_283151_0_0_1"/>
<dbReference type="InterPro" id="IPR055122">
    <property type="entry name" value="Med14_N"/>
</dbReference>
<evidence type="ECO:0000256" key="3">
    <source>
        <dbReference type="ARBA" id="ARBA00019619"/>
    </source>
</evidence>
<evidence type="ECO:0000256" key="4">
    <source>
        <dbReference type="ARBA" id="ARBA00023015"/>
    </source>
</evidence>
<keyword evidence="4 9" id="KW-0805">Transcription regulation</keyword>
<feature type="region of interest" description="Disordered" evidence="10">
    <location>
        <begin position="396"/>
        <end position="416"/>
    </location>
</feature>
<evidence type="ECO:0000313" key="13">
    <source>
        <dbReference type="Proteomes" id="UP000011777"/>
    </source>
</evidence>
<evidence type="ECO:0000256" key="6">
    <source>
        <dbReference type="ARBA" id="ARBA00023163"/>
    </source>
</evidence>
<dbReference type="OMA" id="FIKIYTL"/>
<dbReference type="eggNOG" id="KOG1875">
    <property type="taxonomic scope" value="Eukaryota"/>
</dbReference>
<feature type="region of interest" description="Disordered" evidence="10">
    <location>
        <begin position="1068"/>
        <end position="1089"/>
    </location>
</feature>
<feature type="region of interest" description="Disordered" evidence="10">
    <location>
        <begin position="1101"/>
        <end position="1120"/>
    </location>
</feature>
<comment type="caution">
    <text evidence="12">The sequence shown here is derived from an EMBL/GenBank/DDBJ whole genome shotgun (WGS) entry which is preliminary data.</text>
</comment>
<evidence type="ECO:0000313" key="12">
    <source>
        <dbReference type="EMBL" id="EMG46479.1"/>
    </source>
</evidence>
<feature type="domain" description="Mediator complex subunit MED14 N-terminal" evidence="11">
    <location>
        <begin position="36"/>
        <end position="222"/>
    </location>
</feature>
<comment type="function">
    <text evidence="9">Component of the Mediator complex, a coactivator involved in the regulated transcription of nearly all RNA polymerase II-dependent genes. Mediator functions as a bridge to convey information from gene-specific regulatory proteins to the basal RNA polymerase II transcription machinery. Mediator is recruited to promoters by direct interactions with regulatory proteins and serves as a scaffold for the assembly of a functional preinitiation complex with RNA polymerase II and the general transcription factors.</text>
</comment>
<dbReference type="GO" id="GO:0016592">
    <property type="term" value="C:mediator complex"/>
    <property type="evidence" value="ECO:0007669"/>
    <property type="project" value="UniProtKB-UniRule"/>
</dbReference>
<sequence length="1167" mass="135461">MDVSTNSNGLSNGKLEKKPPKDQDLPEIPHITANIIPLSNILKFYCQESYKQLTTAVENLSMNVNDESDTKRKKYLLDIIISLRQDFIKIYTLIKWSSISKDVSKFIDLLNWFRLQEFNFEQLIYQLNSLTSYSGAKLPNSDIITSLEVLYHGRPKLPSYNFIQNEKISNEKVLEVLQDLNLVLMTRFALIDIPKKFQKYEVRDGRIYINVPNEFQISLTVGNDLIIDDDSDGSEYYKSPFYLIDFKFLFGINQETLNISFNDEKCSTKLPFNSFKKLEKLSNQILLKEGLQGLYDLLHRYSNSFKLYLIAKNFKDLLINSRWRNNFQINYTTGKSLIIVNYWSLHYLSKNFKSFIELGINHYNSNLSYRWFKNGRYDSDEELDKIFRIQSNSIDQLPSPTSRLNEEENDMVQPDGDEKHEEIPNDDVNVDLILNIVVNKHAELIMGMIFNKLLVKFSNDEVSMITPHQMLLKISPKKSTIFAINPLTGFFYFIDPTPVQNIATKIINSPPSVSNTKPFITELDMVNHIVDEIIKLRLQVFNKEINNKLTTTEWINNGIIKLNDYESTKLSNFFIDITNEDDEQKLDSNDEITKVQFYRRKNWPSSWFLINMVSGLINRSFWWVARIKSINGDWKIQWLEILKFSDDVSVLGVEAEQLDYDFFNRLSTLSSNLIIDHMILEELHSRNVKFIKINPSSTQAKEVFAHKFKIEFPEDPIQDKVEENGSVNTGLHADPLNYESMLLIYNNNELLPIYNSSTVFFLKIHLINNSKMFIKLFGKLRNLNIKNFVSTTDLNLKIDEEKNSFEIFNEIDLISFINTKESKKSLLLFDLIFNTLNKLNELIKILHQLTKNNIAILDNSMDNITIKLNADHPMDLVIKLPEQSNHSIQISTTTPTSTTTKSSWEISLILQFINKYLQEQDEGTTKSNIIGILKYLQDIITPVLQTKQTLIDVISTNTATNNNNNFRLANGLNKLYFDLVFINLNHFQFIYFINSNVSNSKKTQRDKITINVFLKSSSKIPLPTTTSSDGCGDLLMNISLKDNLNPKNVKFKKLFELIFKNINELLPNNNNNNNNGSSSTESSATPAVPVSKSIEDDLINFDIDDDEEEEQKEKEKQEKMKLEMEKKKKREVMIKLNYDYLISLNKLDPVMKSITNGFIQYLQHHID</sequence>
<evidence type="ECO:0000256" key="9">
    <source>
        <dbReference type="RuleBase" id="RU365082"/>
    </source>
</evidence>
<keyword evidence="5 9" id="KW-0010">Activator</keyword>
<evidence type="ECO:0000256" key="2">
    <source>
        <dbReference type="ARBA" id="ARBA00007813"/>
    </source>
</evidence>
<dbReference type="EMBL" id="AOGT01001990">
    <property type="protein sequence ID" value="EMG46479.1"/>
    <property type="molecule type" value="Genomic_DNA"/>
</dbReference>
<dbReference type="STRING" id="1245528.M3JVS0"/>
<keyword evidence="13" id="KW-1185">Reference proteome</keyword>
<evidence type="ECO:0000259" key="11">
    <source>
        <dbReference type="Pfam" id="PF08638"/>
    </source>
</evidence>
<dbReference type="PANTHER" id="PTHR12809:SF2">
    <property type="entry name" value="MEDIATOR OF RNA POLYMERASE II TRANSCRIPTION SUBUNIT 14"/>
    <property type="match status" value="1"/>
</dbReference>
<comment type="subunit">
    <text evidence="9">Component of the Mediator complex.</text>
</comment>
<reference evidence="12 13" key="1">
    <citation type="submission" date="2013-02" db="EMBL/GenBank/DDBJ databases">
        <title>Genome sequence of Candida maltosa Xu316, a potential industrial strain for xylitol and ethanol production.</title>
        <authorList>
            <person name="Yu J."/>
            <person name="Wang Q."/>
            <person name="Geng X."/>
            <person name="Bao W."/>
            <person name="He P."/>
            <person name="Cai J."/>
        </authorList>
    </citation>
    <scope>NUCLEOTIDE SEQUENCE [LARGE SCALE GENOMIC DNA]</scope>
    <source>
        <strain evidence="13">Xu316</strain>
    </source>
</reference>
<keyword evidence="6 9" id="KW-0804">Transcription</keyword>
<feature type="compositionally biased region" description="Basic and acidic residues" evidence="10">
    <location>
        <begin position="1111"/>
        <end position="1120"/>
    </location>
</feature>
<gene>
    <name evidence="12" type="ORF">G210_3269</name>
</gene>
<comment type="similarity">
    <text evidence="2 9">Belongs to the Mediator complex subunit 14 family.</text>
</comment>